<keyword evidence="2" id="KW-0456">Lyase</keyword>
<gene>
    <name evidence="2" type="ORF">MNBD_GAMMA16-1677</name>
</gene>
<dbReference type="AlphaFoldDB" id="A0A3B0Z310"/>
<feature type="domain" description="VOC" evidence="1">
    <location>
        <begin position="2"/>
        <end position="119"/>
    </location>
</feature>
<dbReference type="PANTHER" id="PTHR10374:SF30">
    <property type="entry name" value="LACTOYLGLUTATHIONE LYASE"/>
    <property type="match status" value="1"/>
</dbReference>
<dbReference type="SUPFAM" id="SSF54593">
    <property type="entry name" value="Glyoxalase/Bleomycin resistance protein/Dihydroxybiphenyl dioxygenase"/>
    <property type="match status" value="1"/>
</dbReference>
<dbReference type="PANTHER" id="PTHR10374">
    <property type="entry name" value="LACTOYLGLUTATHIONE LYASE GLYOXALASE I"/>
    <property type="match status" value="1"/>
</dbReference>
<dbReference type="InterPro" id="IPR029068">
    <property type="entry name" value="Glyas_Bleomycin-R_OHBP_Dase"/>
</dbReference>
<evidence type="ECO:0000259" key="1">
    <source>
        <dbReference type="PROSITE" id="PS51819"/>
    </source>
</evidence>
<name>A0A3B0Z310_9ZZZZ</name>
<organism evidence="2">
    <name type="scientific">hydrothermal vent metagenome</name>
    <dbReference type="NCBI Taxonomy" id="652676"/>
    <lineage>
        <taxon>unclassified sequences</taxon>
        <taxon>metagenomes</taxon>
        <taxon>ecological metagenomes</taxon>
    </lineage>
</organism>
<protein>
    <submittedName>
        <fullName evidence="2">Lactoylglutathione lyase</fullName>
        <ecNumber evidence="2">4.4.1.5</ecNumber>
    </submittedName>
</protein>
<dbReference type="EC" id="4.4.1.5" evidence="2"/>
<accession>A0A3B0Z310</accession>
<dbReference type="Gene3D" id="3.10.180.10">
    <property type="entry name" value="2,3-Dihydroxybiphenyl 1,2-Dioxygenase, domain 1"/>
    <property type="match status" value="1"/>
</dbReference>
<dbReference type="Pfam" id="PF00903">
    <property type="entry name" value="Glyoxalase"/>
    <property type="match status" value="1"/>
</dbReference>
<proteinExistence type="predicted"/>
<reference evidence="2" key="1">
    <citation type="submission" date="2018-06" db="EMBL/GenBank/DDBJ databases">
        <authorList>
            <person name="Zhirakovskaya E."/>
        </authorList>
    </citation>
    <scope>NUCLEOTIDE SEQUENCE</scope>
</reference>
<evidence type="ECO:0000313" key="2">
    <source>
        <dbReference type="EMBL" id="VAW86061.1"/>
    </source>
</evidence>
<dbReference type="PROSITE" id="PS51819">
    <property type="entry name" value="VOC"/>
    <property type="match status" value="1"/>
</dbReference>
<dbReference type="EMBL" id="UOFO01000086">
    <property type="protein sequence ID" value="VAW86061.1"/>
    <property type="molecule type" value="Genomic_DNA"/>
</dbReference>
<dbReference type="InterPro" id="IPR037523">
    <property type="entry name" value="VOC_core"/>
</dbReference>
<dbReference type="InterPro" id="IPR004360">
    <property type="entry name" value="Glyas_Fos-R_dOase_dom"/>
</dbReference>
<dbReference type="GO" id="GO:0004462">
    <property type="term" value="F:lactoylglutathione lyase activity"/>
    <property type="evidence" value="ECO:0007669"/>
    <property type="project" value="UniProtKB-EC"/>
</dbReference>
<sequence length="138" mass="15975">MQLLHVMVRVKNIEKSIEFFSFFGLKEARRLDFLDGRFTLVYLKDEFSSFELELTHNWDQKMDYSVGNNFGHIAFSVNNIYETCQTLKKYGAVISRPPRDGSMAFIKSPDGISIELLQKGQALPLDAFWKNEPTIGTW</sequence>